<feature type="compositionally biased region" description="Polar residues" evidence="1">
    <location>
        <begin position="7"/>
        <end position="16"/>
    </location>
</feature>
<reference evidence="2 3" key="1">
    <citation type="submission" date="2020-02" db="EMBL/GenBank/DDBJ databases">
        <authorList>
            <person name="Ferguson B K."/>
        </authorList>
    </citation>
    <scope>NUCLEOTIDE SEQUENCE [LARGE SCALE GENOMIC DNA]</scope>
</reference>
<evidence type="ECO:0000313" key="3">
    <source>
        <dbReference type="Proteomes" id="UP000479000"/>
    </source>
</evidence>
<feature type="compositionally biased region" description="Basic residues" evidence="1">
    <location>
        <begin position="94"/>
        <end position="104"/>
    </location>
</feature>
<gene>
    <name evidence="2" type="ORF">NTEN_LOCUS9956</name>
</gene>
<dbReference type="EMBL" id="CADCXU010015034">
    <property type="protein sequence ID" value="CAB0004479.1"/>
    <property type="molecule type" value="Genomic_DNA"/>
</dbReference>
<evidence type="ECO:0000256" key="1">
    <source>
        <dbReference type="SAM" id="MobiDB-lite"/>
    </source>
</evidence>
<evidence type="ECO:0000313" key="2">
    <source>
        <dbReference type="EMBL" id="CAB0004479.1"/>
    </source>
</evidence>
<sequence>MYRRTISHTPQHSANQGRDCFGWTRPPTAQTADSGRFDCRVVGRWRVQLFVCVSTRRASLVRPAGLVCGTQPPQRIPRPIVRHSTASADPSSHRAAHRHNRHSCTRPPTASTALEDSIVKSFRP</sequence>
<feature type="region of interest" description="Disordered" evidence="1">
    <location>
        <begin position="1"/>
        <end position="21"/>
    </location>
</feature>
<keyword evidence="3" id="KW-1185">Reference proteome</keyword>
<dbReference type="AlphaFoldDB" id="A0A6H5GSD5"/>
<protein>
    <submittedName>
        <fullName evidence="2">Uncharacterized protein</fullName>
    </submittedName>
</protein>
<name>A0A6H5GSD5_9HEMI</name>
<accession>A0A6H5GSD5</accession>
<proteinExistence type="predicted"/>
<dbReference type="Proteomes" id="UP000479000">
    <property type="component" value="Unassembled WGS sequence"/>
</dbReference>
<organism evidence="2 3">
    <name type="scientific">Nesidiocoris tenuis</name>
    <dbReference type="NCBI Taxonomy" id="355587"/>
    <lineage>
        <taxon>Eukaryota</taxon>
        <taxon>Metazoa</taxon>
        <taxon>Ecdysozoa</taxon>
        <taxon>Arthropoda</taxon>
        <taxon>Hexapoda</taxon>
        <taxon>Insecta</taxon>
        <taxon>Pterygota</taxon>
        <taxon>Neoptera</taxon>
        <taxon>Paraneoptera</taxon>
        <taxon>Hemiptera</taxon>
        <taxon>Heteroptera</taxon>
        <taxon>Panheteroptera</taxon>
        <taxon>Cimicomorpha</taxon>
        <taxon>Miridae</taxon>
        <taxon>Dicyphina</taxon>
        <taxon>Nesidiocoris</taxon>
    </lineage>
</organism>
<feature type="region of interest" description="Disordered" evidence="1">
    <location>
        <begin position="83"/>
        <end position="111"/>
    </location>
</feature>